<evidence type="ECO:0000313" key="5">
    <source>
        <dbReference type="Proteomes" id="UP000749559"/>
    </source>
</evidence>
<feature type="transmembrane region" description="Helical" evidence="3">
    <location>
        <begin position="12"/>
        <end position="29"/>
    </location>
</feature>
<dbReference type="AlphaFoldDB" id="A0A8S4PLX3"/>
<proteinExistence type="predicted"/>
<accession>A0A8S4PLX3</accession>
<evidence type="ECO:0000256" key="1">
    <source>
        <dbReference type="SAM" id="Coils"/>
    </source>
</evidence>
<organism evidence="4 5">
    <name type="scientific">Owenia fusiformis</name>
    <name type="common">Polychaete worm</name>
    <dbReference type="NCBI Taxonomy" id="6347"/>
    <lineage>
        <taxon>Eukaryota</taxon>
        <taxon>Metazoa</taxon>
        <taxon>Spiralia</taxon>
        <taxon>Lophotrochozoa</taxon>
        <taxon>Annelida</taxon>
        <taxon>Polychaeta</taxon>
        <taxon>Sedentaria</taxon>
        <taxon>Canalipalpata</taxon>
        <taxon>Sabellida</taxon>
        <taxon>Oweniida</taxon>
        <taxon>Oweniidae</taxon>
        <taxon>Owenia</taxon>
    </lineage>
</organism>
<dbReference type="EMBL" id="CAIIXF020000009">
    <property type="protein sequence ID" value="CAH1794819.1"/>
    <property type="molecule type" value="Genomic_DNA"/>
</dbReference>
<evidence type="ECO:0000256" key="3">
    <source>
        <dbReference type="SAM" id="Phobius"/>
    </source>
</evidence>
<evidence type="ECO:0000256" key="2">
    <source>
        <dbReference type="SAM" id="MobiDB-lite"/>
    </source>
</evidence>
<evidence type="ECO:0000313" key="4">
    <source>
        <dbReference type="EMBL" id="CAH1794819.1"/>
    </source>
</evidence>
<evidence type="ECO:0008006" key="6">
    <source>
        <dbReference type="Google" id="ProtNLM"/>
    </source>
</evidence>
<reference evidence="4" key="1">
    <citation type="submission" date="2022-03" db="EMBL/GenBank/DDBJ databases">
        <authorList>
            <person name="Martin C."/>
        </authorList>
    </citation>
    <scope>NUCLEOTIDE SEQUENCE</scope>
</reference>
<keyword evidence="5" id="KW-1185">Reference proteome</keyword>
<keyword evidence="1" id="KW-0175">Coiled coil</keyword>
<dbReference type="Gene3D" id="1.20.5.490">
    <property type="entry name" value="Single helix bin"/>
    <property type="match status" value="1"/>
</dbReference>
<feature type="region of interest" description="Disordered" evidence="2">
    <location>
        <begin position="80"/>
        <end position="120"/>
    </location>
</feature>
<comment type="caution">
    <text evidence="4">The sequence shown here is derived from an EMBL/GenBank/DDBJ whole genome shotgun (WGS) entry which is preliminary data.</text>
</comment>
<keyword evidence="3" id="KW-1133">Transmembrane helix</keyword>
<sequence length="120" mass="14068">QRTSIRRNHVLLWLRIIYAFVSVWINKFITMGSMQDLQKLLRQKDIKIRELQREIQVRDDKIVELSSQLDKYQSILPTQAPAIAGPRKQRAQGISAEPAAQRSLESLRQQPLKKYSKSQR</sequence>
<feature type="non-terminal residue" evidence="4">
    <location>
        <position position="1"/>
    </location>
</feature>
<dbReference type="CDD" id="cd12085">
    <property type="entry name" value="DD_cGKI-alpha"/>
    <property type="match status" value="1"/>
</dbReference>
<feature type="coiled-coil region" evidence="1">
    <location>
        <begin position="34"/>
        <end position="68"/>
    </location>
</feature>
<dbReference type="OrthoDB" id="6130192at2759"/>
<keyword evidence="3" id="KW-0812">Transmembrane</keyword>
<dbReference type="Proteomes" id="UP000749559">
    <property type="component" value="Unassembled WGS sequence"/>
</dbReference>
<keyword evidence="3" id="KW-0472">Membrane</keyword>
<name>A0A8S4PLX3_OWEFU</name>
<protein>
    <recommendedName>
        <fullName evidence="6">cGMP-dependent protein kinase N-terminal coiled-coil domain-containing protein</fullName>
    </recommendedName>
</protein>
<gene>
    <name evidence="4" type="ORF">OFUS_LOCUS19456</name>
</gene>